<feature type="transmembrane region" description="Helical" evidence="2">
    <location>
        <begin position="108"/>
        <end position="129"/>
    </location>
</feature>
<feature type="region of interest" description="Disordered" evidence="1">
    <location>
        <begin position="1"/>
        <end position="26"/>
    </location>
</feature>
<evidence type="ECO:0000256" key="2">
    <source>
        <dbReference type="SAM" id="Phobius"/>
    </source>
</evidence>
<dbReference type="Proteomes" id="UP000006820">
    <property type="component" value="Chromosome"/>
</dbReference>
<gene>
    <name evidence="3" type="ordered locus">NFA_1750</name>
</gene>
<sequence>MYPPGHQPPWAAPQYGRPNNPPAPLPSGATARTAAVLAMVLAVLAGTAAGFALHAAVELDNAGHGRAGAVARESVQWLWLLGWAQLIGAGMWFLGGAMLAARVNAGRVILIVVSFFGVIGSATGLAVGLGSGTPVAVGSGAVGLGLATLVLSLAAARSTMRWVDAGRNRTSARYPGPAPAGPPPYGWRGPAHPSAAPGPVVPGWGAGTVHPPHPAHPQPGPGVPHGYGENPYPR</sequence>
<accession>Q5Z3H4</accession>
<keyword evidence="2" id="KW-0812">Transmembrane</keyword>
<feature type="region of interest" description="Disordered" evidence="1">
    <location>
        <begin position="169"/>
        <end position="234"/>
    </location>
</feature>
<feature type="transmembrane region" description="Helical" evidence="2">
    <location>
        <begin position="34"/>
        <end position="57"/>
    </location>
</feature>
<keyword evidence="2" id="KW-1133">Transmembrane helix</keyword>
<evidence type="ECO:0000313" key="4">
    <source>
        <dbReference type="Proteomes" id="UP000006820"/>
    </source>
</evidence>
<keyword evidence="4" id="KW-1185">Reference proteome</keyword>
<proteinExistence type="predicted"/>
<feature type="compositionally biased region" description="Pro residues" evidence="1">
    <location>
        <begin position="211"/>
        <end position="222"/>
    </location>
</feature>
<feature type="compositionally biased region" description="Pro residues" evidence="1">
    <location>
        <begin position="176"/>
        <end position="185"/>
    </location>
</feature>
<dbReference type="eggNOG" id="ENOG50322RQ">
    <property type="taxonomic scope" value="Bacteria"/>
</dbReference>
<reference evidence="3 4" key="1">
    <citation type="journal article" date="2004" name="Proc. Natl. Acad. Sci. U.S.A.">
        <title>The complete genomic sequence of Nocardia farcinica IFM 10152.</title>
        <authorList>
            <person name="Ishikawa J."/>
            <person name="Yamashita A."/>
            <person name="Mikami Y."/>
            <person name="Hoshino Y."/>
            <person name="Kurita H."/>
            <person name="Hotta K."/>
            <person name="Shiba T."/>
            <person name="Hattori M."/>
        </authorList>
    </citation>
    <scope>NUCLEOTIDE SEQUENCE [LARGE SCALE GENOMIC DNA]</scope>
    <source>
        <strain evidence="3 4">IFM 10152</strain>
    </source>
</reference>
<name>Q5Z3H4_NOCFA</name>
<feature type="transmembrane region" description="Helical" evidence="2">
    <location>
        <begin position="77"/>
        <end position="101"/>
    </location>
</feature>
<dbReference type="STRING" id="247156.NFA_1750"/>
<feature type="compositionally biased region" description="Low complexity" evidence="1">
    <location>
        <begin position="186"/>
        <end position="203"/>
    </location>
</feature>
<organism evidence="3 4">
    <name type="scientific">Nocardia farcinica (strain IFM 10152)</name>
    <dbReference type="NCBI Taxonomy" id="247156"/>
    <lineage>
        <taxon>Bacteria</taxon>
        <taxon>Bacillati</taxon>
        <taxon>Actinomycetota</taxon>
        <taxon>Actinomycetes</taxon>
        <taxon>Mycobacteriales</taxon>
        <taxon>Nocardiaceae</taxon>
        <taxon>Nocardia</taxon>
    </lineage>
</organism>
<dbReference type="AlphaFoldDB" id="Q5Z3H4"/>
<evidence type="ECO:0000256" key="1">
    <source>
        <dbReference type="SAM" id="MobiDB-lite"/>
    </source>
</evidence>
<evidence type="ECO:0000313" key="3">
    <source>
        <dbReference type="EMBL" id="BAD55017.1"/>
    </source>
</evidence>
<protein>
    <recommendedName>
        <fullName evidence="5">Transmembrane protein</fullName>
    </recommendedName>
</protein>
<dbReference type="EMBL" id="AP006618">
    <property type="protein sequence ID" value="BAD55017.1"/>
    <property type="molecule type" value="Genomic_DNA"/>
</dbReference>
<keyword evidence="2" id="KW-0472">Membrane</keyword>
<dbReference type="HOGENOM" id="CLU_1184053_0_0_11"/>
<feature type="compositionally biased region" description="Pro residues" evidence="1">
    <location>
        <begin position="1"/>
        <end position="11"/>
    </location>
</feature>
<evidence type="ECO:0008006" key="5">
    <source>
        <dbReference type="Google" id="ProtNLM"/>
    </source>
</evidence>
<dbReference type="KEGG" id="nfa:NFA_1750"/>
<feature type="transmembrane region" description="Helical" evidence="2">
    <location>
        <begin position="135"/>
        <end position="156"/>
    </location>
</feature>